<protein>
    <submittedName>
        <fullName evidence="1">Uncharacterized protein</fullName>
    </submittedName>
</protein>
<evidence type="ECO:0000313" key="2">
    <source>
        <dbReference type="Proteomes" id="UP000186922"/>
    </source>
</evidence>
<comment type="caution">
    <text evidence="1">The sequence shown here is derived from an EMBL/GenBank/DDBJ whole genome shotgun (WGS) entry which is preliminary data.</text>
</comment>
<keyword evidence="2" id="KW-1185">Reference proteome</keyword>
<reference evidence="1 2" key="1">
    <citation type="journal article" date="2016" name="Nat. Commun.">
        <title>Extremotolerant tardigrade genome and improved radiotolerance of human cultured cells by tardigrade-unique protein.</title>
        <authorList>
            <person name="Hashimoto T."/>
            <person name="Horikawa D.D."/>
            <person name="Saito Y."/>
            <person name="Kuwahara H."/>
            <person name="Kozuka-Hata H."/>
            <person name="Shin-I T."/>
            <person name="Minakuchi Y."/>
            <person name="Ohishi K."/>
            <person name="Motoyama A."/>
            <person name="Aizu T."/>
            <person name="Enomoto A."/>
            <person name="Kondo K."/>
            <person name="Tanaka S."/>
            <person name="Hara Y."/>
            <person name="Koshikawa S."/>
            <person name="Sagara H."/>
            <person name="Miura T."/>
            <person name="Yokobori S."/>
            <person name="Miyagawa K."/>
            <person name="Suzuki Y."/>
            <person name="Kubo T."/>
            <person name="Oyama M."/>
            <person name="Kohara Y."/>
            <person name="Fujiyama A."/>
            <person name="Arakawa K."/>
            <person name="Katayama T."/>
            <person name="Toyoda A."/>
            <person name="Kunieda T."/>
        </authorList>
    </citation>
    <scope>NUCLEOTIDE SEQUENCE [LARGE SCALE GENOMIC DNA]</scope>
    <source>
        <strain evidence="1 2">YOKOZUNA-1</strain>
    </source>
</reference>
<proteinExistence type="predicted"/>
<accession>A0A1D1V146</accession>
<dbReference type="AlphaFoldDB" id="A0A1D1V146"/>
<evidence type="ECO:0000313" key="1">
    <source>
        <dbReference type="EMBL" id="GAU95569.1"/>
    </source>
</evidence>
<dbReference type="EMBL" id="BDGG01000003">
    <property type="protein sequence ID" value="GAU95569.1"/>
    <property type="molecule type" value="Genomic_DNA"/>
</dbReference>
<sequence>MDPVNPFNILKLLQSDYEQHFQLSDPPSEFDRMLKTFIKVYDAAMLTLSLMAMFVFRCRGSGSAFEGVTLINETTEDVDIEVQLLDSGRSSYIEFGEKRSFGVRERILNCCYGVIKDGRILKHSVPDREPILNDDGRPCGTSYFGKGGTLYFQADAVKASVKLWLTEASGQTVWYLIRMPTFIKLKKIVVGPNTITFKRKSDEPRPCVREERPWEQVKEEEFYFVSTREEVGAEINFGINPEASEGVVVEVECKRG</sequence>
<gene>
    <name evidence="1" type="primary">RvY_07168-1</name>
    <name evidence="1" type="synonym">RvY_07168.1</name>
    <name evidence="1" type="ORF">RvY_07168</name>
</gene>
<dbReference type="Proteomes" id="UP000186922">
    <property type="component" value="Unassembled WGS sequence"/>
</dbReference>
<name>A0A1D1V146_RAMVA</name>
<organism evidence="1 2">
    <name type="scientific">Ramazzottius varieornatus</name>
    <name type="common">Water bear</name>
    <name type="synonym">Tardigrade</name>
    <dbReference type="NCBI Taxonomy" id="947166"/>
    <lineage>
        <taxon>Eukaryota</taxon>
        <taxon>Metazoa</taxon>
        <taxon>Ecdysozoa</taxon>
        <taxon>Tardigrada</taxon>
        <taxon>Eutardigrada</taxon>
        <taxon>Parachela</taxon>
        <taxon>Hypsibioidea</taxon>
        <taxon>Ramazzottiidae</taxon>
        <taxon>Ramazzottius</taxon>
    </lineage>
</organism>